<dbReference type="PROSITE" id="PS00086">
    <property type="entry name" value="CYTOCHROME_P450"/>
    <property type="match status" value="1"/>
</dbReference>
<gene>
    <name evidence="3" type="ORF">ACFFH7_00890</name>
</gene>
<sequence length="384" mass="41602">MSDQPAAPFDAAYFADPYAFHSRLRDAARVHHFITPDGSPAWVVPRASDVAELFGDARLSLDKANSRTGYAGFSLPPELDANMMNMDGADHQRLRRIVSKSFTARRVEEMAAGIRAVASDLADRLSGEADLVADYAAPLPLAVIGDLLGVPAEDRVAFAGWTSAMFAPAHPRDAANGIVAMQKFLLDLVDSRRSEPGDDLLSALIQARDEQDRMSENELVSLAFLLLLAGVENVGHVIAAGVLTLLEHPSAVADPSDVVEELLRLAVPAHFAIRRFALEDIRIGDVTIPAGDTVLLGMASANRDPSRFPAPDVFDPTRDRQHFTFGHGVHYCLGAPLARLEIRIALDALFTRFPDLRLAVPAADLPWRASFRSHALKALPVVLT</sequence>
<reference evidence="3 4" key="1">
    <citation type="submission" date="2024-09" db="EMBL/GenBank/DDBJ databases">
        <authorList>
            <person name="Sun Q."/>
            <person name="Mori K."/>
        </authorList>
    </citation>
    <scope>NUCLEOTIDE SEQUENCE [LARGE SCALE GENOMIC DNA]</scope>
    <source>
        <strain evidence="3 4">TBRC 1432</strain>
    </source>
</reference>
<dbReference type="Gene3D" id="1.10.630.10">
    <property type="entry name" value="Cytochrome P450"/>
    <property type="match status" value="1"/>
</dbReference>
<keyword evidence="2" id="KW-0349">Heme</keyword>
<organism evidence="3 4">
    <name type="scientific">Kutzneria chonburiensis</name>
    <dbReference type="NCBI Taxonomy" id="1483604"/>
    <lineage>
        <taxon>Bacteria</taxon>
        <taxon>Bacillati</taxon>
        <taxon>Actinomycetota</taxon>
        <taxon>Actinomycetes</taxon>
        <taxon>Pseudonocardiales</taxon>
        <taxon>Pseudonocardiaceae</taxon>
        <taxon>Kutzneria</taxon>
    </lineage>
</organism>
<dbReference type="InterPro" id="IPR001128">
    <property type="entry name" value="Cyt_P450"/>
</dbReference>
<keyword evidence="2" id="KW-0479">Metal-binding</keyword>
<keyword evidence="2" id="KW-0503">Monooxygenase</keyword>
<evidence type="ECO:0000256" key="2">
    <source>
        <dbReference type="RuleBase" id="RU000461"/>
    </source>
</evidence>
<dbReference type="InterPro" id="IPR002397">
    <property type="entry name" value="Cyt_P450_B"/>
</dbReference>
<dbReference type="PANTHER" id="PTHR46696">
    <property type="entry name" value="P450, PUTATIVE (EUROFUNG)-RELATED"/>
    <property type="match status" value="1"/>
</dbReference>
<proteinExistence type="inferred from homology"/>
<dbReference type="RefSeq" id="WP_273938783.1">
    <property type="nucleotide sequence ID" value="NZ_CP097263.1"/>
</dbReference>
<evidence type="ECO:0000256" key="1">
    <source>
        <dbReference type="ARBA" id="ARBA00010617"/>
    </source>
</evidence>
<name>A0ABV6MJC9_9PSEU</name>
<dbReference type="Proteomes" id="UP001589810">
    <property type="component" value="Unassembled WGS sequence"/>
</dbReference>
<keyword evidence="2" id="KW-0408">Iron</keyword>
<keyword evidence="4" id="KW-1185">Reference proteome</keyword>
<accession>A0ABV6MJC9</accession>
<dbReference type="CDD" id="cd11029">
    <property type="entry name" value="CYP107-like"/>
    <property type="match status" value="1"/>
</dbReference>
<dbReference type="PANTHER" id="PTHR46696:SF1">
    <property type="entry name" value="CYTOCHROME P450 YJIB-RELATED"/>
    <property type="match status" value="1"/>
</dbReference>
<dbReference type="PRINTS" id="PR00359">
    <property type="entry name" value="BP450"/>
</dbReference>
<evidence type="ECO:0000313" key="3">
    <source>
        <dbReference type="EMBL" id="MFC0540011.1"/>
    </source>
</evidence>
<keyword evidence="2" id="KW-0560">Oxidoreductase</keyword>
<comment type="caution">
    <text evidence="3">The sequence shown here is derived from an EMBL/GenBank/DDBJ whole genome shotgun (WGS) entry which is preliminary data.</text>
</comment>
<protein>
    <submittedName>
        <fullName evidence="3">Cytochrome P450</fullName>
    </submittedName>
</protein>
<comment type="similarity">
    <text evidence="1 2">Belongs to the cytochrome P450 family.</text>
</comment>
<dbReference type="InterPro" id="IPR017972">
    <property type="entry name" value="Cyt_P450_CS"/>
</dbReference>
<dbReference type="SUPFAM" id="SSF48264">
    <property type="entry name" value="Cytochrome P450"/>
    <property type="match status" value="1"/>
</dbReference>
<dbReference type="EMBL" id="JBHLUD010000001">
    <property type="protein sequence ID" value="MFC0540011.1"/>
    <property type="molecule type" value="Genomic_DNA"/>
</dbReference>
<dbReference type="Pfam" id="PF00067">
    <property type="entry name" value="p450"/>
    <property type="match status" value="1"/>
</dbReference>
<dbReference type="InterPro" id="IPR036396">
    <property type="entry name" value="Cyt_P450_sf"/>
</dbReference>
<evidence type="ECO:0000313" key="4">
    <source>
        <dbReference type="Proteomes" id="UP001589810"/>
    </source>
</evidence>